<dbReference type="PANTHER" id="PTHR35186:SF4">
    <property type="entry name" value="PRION-INHIBITION AND PROPAGATION HELO DOMAIN-CONTAINING PROTEIN"/>
    <property type="match status" value="1"/>
</dbReference>
<dbReference type="OrthoDB" id="3565018at2759"/>
<sequence length="137" mass="15658">MSGFDVAGVVIGILPLLINQLDNYVRGIESLKSFRSRRYRIELMLYCTRIRTQKCLLLNTLETALEDIGYEDDIDVLINDPEGPLWKDEVLEARLRREFGRDYDAFVGNLANASTLLQELCQRLGLSSDSMDVCHRS</sequence>
<dbReference type="PANTHER" id="PTHR35186">
    <property type="entry name" value="ANK_REP_REGION DOMAIN-CONTAINING PROTEIN"/>
    <property type="match status" value="1"/>
</dbReference>
<evidence type="ECO:0000313" key="1">
    <source>
        <dbReference type="EMBL" id="RJE18213.1"/>
    </source>
</evidence>
<proteinExistence type="predicted"/>
<keyword evidence="2" id="KW-1185">Reference proteome</keyword>
<evidence type="ECO:0000313" key="2">
    <source>
        <dbReference type="Proteomes" id="UP000266188"/>
    </source>
</evidence>
<dbReference type="Proteomes" id="UP000266188">
    <property type="component" value="Unassembled WGS sequence"/>
</dbReference>
<organism evidence="1 2">
    <name type="scientific">Aspergillus sclerotialis</name>
    <dbReference type="NCBI Taxonomy" id="2070753"/>
    <lineage>
        <taxon>Eukaryota</taxon>
        <taxon>Fungi</taxon>
        <taxon>Dikarya</taxon>
        <taxon>Ascomycota</taxon>
        <taxon>Pezizomycotina</taxon>
        <taxon>Eurotiomycetes</taxon>
        <taxon>Eurotiomycetidae</taxon>
        <taxon>Eurotiales</taxon>
        <taxon>Aspergillaceae</taxon>
        <taxon>Aspergillus</taxon>
        <taxon>Aspergillus subgen. Polypaecilum</taxon>
    </lineage>
</organism>
<gene>
    <name evidence="1" type="ORF">PHISCL_09450</name>
</gene>
<protein>
    <submittedName>
        <fullName evidence="1">Uncharacterized protein</fullName>
    </submittedName>
</protein>
<dbReference type="STRING" id="2070753.A0A3A2Z7P6"/>
<name>A0A3A2Z7P6_9EURO</name>
<comment type="caution">
    <text evidence="1">The sequence shown here is derived from an EMBL/GenBank/DDBJ whole genome shotgun (WGS) entry which is preliminary data.</text>
</comment>
<dbReference type="AlphaFoldDB" id="A0A3A2Z7P6"/>
<reference evidence="2" key="1">
    <citation type="submission" date="2017-02" db="EMBL/GenBank/DDBJ databases">
        <authorList>
            <person name="Tafer H."/>
            <person name="Lopandic K."/>
        </authorList>
    </citation>
    <scope>NUCLEOTIDE SEQUENCE [LARGE SCALE GENOMIC DNA]</scope>
    <source>
        <strain evidence="2">CBS 366.77</strain>
    </source>
</reference>
<dbReference type="EMBL" id="MVGC01000599">
    <property type="protein sequence ID" value="RJE18213.1"/>
    <property type="molecule type" value="Genomic_DNA"/>
</dbReference>
<accession>A0A3A2Z7P6</accession>